<dbReference type="HAMAP" id="MF_02064">
    <property type="entry name" value="Sigma70_SigI"/>
    <property type="match status" value="1"/>
</dbReference>
<keyword evidence="5 6" id="KW-0804">Transcription</keyword>
<protein>
    <recommendedName>
        <fullName evidence="6">RNA polymerase sigma factor SigI</fullName>
    </recommendedName>
</protein>
<evidence type="ECO:0000256" key="3">
    <source>
        <dbReference type="ARBA" id="ARBA00023082"/>
    </source>
</evidence>
<dbReference type="RefSeq" id="WP_021641356.1">
    <property type="nucleotide sequence ID" value="NZ_KE992855.1"/>
</dbReference>
<reference evidence="8 9" key="1">
    <citation type="submission" date="2013-07" db="EMBL/GenBank/DDBJ databases">
        <authorList>
            <person name="Weinstock G."/>
            <person name="Sodergren E."/>
            <person name="Wylie T."/>
            <person name="Fulton L."/>
            <person name="Fulton R."/>
            <person name="Fronick C."/>
            <person name="O'Laughlin M."/>
            <person name="Godfrey J."/>
            <person name="Miner T."/>
            <person name="Herter B."/>
            <person name="Appelbaum E."/>
            <person name="Cordes M."/>
            <person name="Lek S."/>
            <person name="Wollam A."/>
            <person name="Pepin K.H."/>
            <person name="Palsikar V.B."/>
            <person name="Mitreva M."/>
            <person name="Wilson R.K."/>
        </authorList>
    </citation>
    <scope>NUCLEOTIDE SEQUENCE [LARGE SCALE GENOMIC DNA]</scope>
    <source>
        <strain evidence="8 9">ATCC 14940</strain>
    </source>
</reference>
<keyword evidence="1 6" id="KW-0963">Cytoplasm</keyword>
<evidence type="ECO:0000256" key="4">
    <source>
        <dbReference type="ARBA" id="ARBA00023125"/>
    </source>
</evidence>
<dbReference type="GO" id="GO:0006352">
    <property type="term" value="P:DNA-templated transcription initiation"/>
    <property type="evidence" value="ECO:0007669"/>
    <property type="project" value="UniProtKB-UniRule"/>
</dbReference>
<evidence type="ECO:0000256" key="2">
    <source>
        <dbReference type="ARBA" id="ARBA00023015"/>
    </source>
</evidence>
<gene>
    <name evidence="6" type="primary">sigI</name>
    <name evidence="8" type="ORF">CLOSYM_04182</name>
</gene>
<feature type="domain" description="RNA polymerase sigma-70 region 2" evidence="7">
    <location>
        <begin position="25"/>
        <end position="94"/>
    </location>
</feature>
<dbReference type="Proteomes" id="UP000016491">
    <property type="component" value="Unassembled WGS sequence"/>
</dbReference>
<dbReference type="EMBL" id="AWSU01000339">
    <property type="protein sequence ID" value="ERI74264.1"/>
    <property type="molecule type" value="Genomic_DNA"/>
</dbReference>
<evidence type="ECO:0000256" key="1">
    <source>
        <dbReference type="ARBA" id="ARBA00022490"/>
    </source>
</evidence>
<feature type="short sequence motif" description="Polymerase core binding" evidence="6">
    <location>
        <begin position="51"/>
        <end position="64"/>
    </location>
</feature>
<dbReference type="Pfam" id="PF04542">
    <property type="entry name" value="Sigma70_r2"/>
    <property type="match status" value="1"/>
</dbReference>
<comment type="function">
    <text evidence="6">Sigma factors are initiation factors that promote the attachment of RNA polymerase to specific initiation sites and are then released.</text>
</comment>
<keyword evidence="6" id="KW-0346">Stress response</keyword>
<comment type="activity regulation">
    <text evidence="6">Negatively regulated by the anti-sigma-I factor RsgI.</text>
</comment>
<comment type="subunit">
    <text evidence="6">Interacts with RsgI.</text>
</comment>
<dbReference type="Gene3D" id="1.10.1740.10">
    <property type="match status" value="1"/>
</dbReference>
<dbReference type="GO" id="GO:0003677">
    <property type="term" value="F:DNA binding"/>
    <property type="evidence" value="ECO:0007669"/>
    <property type="project" value="UniProtKB-UniRule"/>
</dbReference>
<comment type="subcellular location">
    <subcellularLocation>
        <location evidence="6">Cytoplasm</location>
    </subcellularLocation>
</comment>
<sequence length="231" mass="26443">MIKVTGEVLNNLSGEKIEKENLEGLIKEHMPFLIRTVSEFTGRYVSTENDDEFSVALAAFAEAVEKYEPERGGFLGFTRLVIDSRLKNFVRKEKGRLKTISLEEMREAGLEPSCEDPAEKNGLREEILQYREELLLFGLTLEHLADAAPKHKDTRIAAMDVAKTASQDQHTVELTYRKRKLPVREVARIARVTEKIVKGSKIFILATMIIFVRQFPELLDWIQGVRCVRHV</sequence>
<feature type="DNA-binding region" description="H-T-H motif" evidence="6">
    <location>
        <begin position="183"/>
        <end position="202"/>
    </location>
</feature>
<proteinExistence type="inferred from homology"/>
<evidence type="ECO:0000313" key="9">
    <source>
        <dbReference type="Proteomes" id="UP000016491"/>
    </source>
</evidence>
<evidence type="ECO:0000259" key="7">
    <source>
        <dbReference type="Pfam" id="PF04542"/>
    </source>
</evidence>
<dbReference type="InterPro" id="IPR013325">
    <property type="entry name" value="RNA_pol_sigma_r2"/>
</dbReference>
<keyword evidence="3 6" id="KW-0731">Sigma factor</keyword>
<organism evidence="8 9">
    <name type="scientific">[Clostridium] symbiosum ATCC 14940</name>
    <dbReference type="NCBI Taxonomy" id="411472"/>
    <lineage>
        <taxon>Bacteria</taxon>
        <taxon>Bacillati</taxon>
        <taxon>Bacillota</taxon>
        <taxon>Clostridia</taxon>
        <taxon>Lachnospirales</taxon>
        <taxon>Lachnospiraceae</taxon>
        <taxon>Otoolea</taxon>
    </lineage>
</organism>
<dbReference type="GO" id="GO:0005737">
    <property type="term" value="C:cytoplasm"/>
    <property type="evidence" value="ECO:0007669"/>
    <property type="project" value="UniProtKB-SubCell"/>
</dbReference>
<dbReference type="SUPFAM" id="SSF88946">
    <property type="entry name" value="Sigma2 domain of RNA polymerase sigma factors"/>
    <property type="match status" value="1"/>
</dbReference>
<name>A0ABC9TSZ2_CLOSY</name>
<accession>A0ABC9TSZ2</accession>
<evidence type="ECO:0000256" key="6">
    <source>
        <dbReference type="HAMAP-Rule" id="MF_02064"/>
    </source>
</evidence>
<keyword evidence="4 6" id="KW-0238">DNA-binding</keyword>
<dbReference type="GO" id="GO:0016987">
    <property type="term" value="F:sigma factor activity"/>
    <property type="evidence" value="ECO:0007669"/>
    <property type="project" value="UniProtKB-UniRule"/>
</dbReference>
<dbReference type="AlphaFoldDB" id="A0ABC9TSZ2"/>
<dbReference type="InterPro" id="IPR007627">
    <property type="entry name" value="RNA_pol_sigma70_r2"/>
</dbReference>
<evidence type="ECO:0000256" key="5">
    <source>
        <dbReference type="ARBA" id="ARBA00023163"/>
    </source>
</evidence>
<dbReference type="InterPro" id="IPR014244">
    <property type="entry name" value="RNA_pol_sigma-I"/>
</dbReference>
<comment type="similarity">
    <text evidence="6">Belongs to the sigma-70 factor family. SigI subfamily.</text>
</comment>
<keyword evidence="2 6" id="KW-0805">Transcription regulation</keyword>
<comment type="caution">
    <text evidence="8">The sequence shown here is derived from an EMBL/GenBank/DDBJ whole genome shotgun (WGS) entry which is preliminary data.</text>
</comment>
<dbReference type="PIRSF" id="PIRSF038953">
    <property type="entry name" value="SigI"/>
    <property type="match status" value="1"/>
</dbReference>
<evidence type="ECO:0000313" key="8">
    <source>
        <dbReference type="EMBL" id="ERI74264.1"/>
    </source>
</evidence>